<dbReference type="PRINTS" id="PR01680">
    <property type="entry name" value="TNFACTORR6"/>
</dbReference>
<accession>A0A7K6T0R6</accession>
<evidence type="ECO:0000259" key="4">
    <source>
        <dbReference type="PROSITE" id="PS50050"/>
    </source>
</evidence>
<organism evidence="5 6">
    <name type="scientific">Caloenas nicobarica</name>
    <name type="common">Nicobar pigeon</name>
    <dbReference type="NCBI Taxonomy" id="187106"/>
    <lineage>
        <taxon>Eukaryota</taxon>
        <taxon>Metazoa</taxon>
        <taxon>Chordata</taxon>
        <taxon>Craniata</taxon>
        <taxon>Vertebrata</taxon>
        <taxon>Euteleostomi</taxon>
        <taxon>Archelosauria</taxon>
        <taxon>Archosauria</taxon>
        <taxon>Dinosauria</taxon>
        <taxon>Saurischia</taxon>
        <taxon>Theropoda</taxon>
        <taxon>Coelurosauria</taxon>
        <taxon>Aves</taxon>
        <taxon>Neognathae</taxon>
        <taxon>Neoaves</taxon>
        <taxon>Columbimorphae</taxon>
        <taxon>Columbiformes</taxon>
        <taxon>Columbidae</taxon>
        <taxon>Caloenas</taxon>
    </lineage>
</organism>
<comment type="caution">
    <text evidence="5">The sequence shown here is derived from an EMBL/GenBank/DDBJ whole genome shotgun (WGS) entry which is preliminary data.</text>
</comment>
<dbReference type="GO" id="GO:0006955">
    <property type="term" value="P:immune response"/>
    <property type="evidence" value="ECO:0007669"/>
    <property type="project" value="InterPro"/>
</dbReference>
<feature type="non-terminal residue" evidence="5">
    <location>
        <position position="215"/>
    </location>
</feature>
<proteinExistence type="predicted"/>
<dbReference type="GO" id="GO:0050830">
    <property type="term" value="P:defense response to Gram-positive bacterium"/>
    <property type="evidence" value="ECO:0007669"/>
    <property type="project" value="TreeGrafter"/>
</dbReference>
<dbReference type="PROSITE" id="PS00652">
    <property type="entry name" value="TNFR_NGFR_1"/>
    <property type="match status" value="2"/>
</dbReference>
<dbReference type="Gene3D" id="2.10.50.10">
    <property type="entry name" value="Tumor Necrosis Factor Receptor, subunit A, domain 2"/>
    <property type="match status" value="3"/>
</dbReference>
<dbReference type="PANTHER" id="PTHR46838:SF1">
    <property type="entry name" value="TUMOR NECROSIS FACTOR RECEPTOR SUPERFAMILY MEMBER 14"/>
    <property type="match status" value="1"/>
</dbReference>
<dbReference type="GO" id="GO:0004888">
    <property type="term" value="F:transmembrane signaling receptor activity"/>
    <property type="evidence" value="ECO:0007669"/>
    <property type="project" value="InterPro"/>
</dbReference>
<dbReference type="Proteomes" id="UP000546235">
    <property type="component" value="Unassembled WGS sequence"/>
</dbReference>
<evidence type="ECO:0000256" key="3">
    <source>
        <dbReference type="SAM" id="SignalP"/>
    </source>
</evidence>
<keyword evidence="1" id="KW-1015">Disulfide bond</keyword>
<dbReference type="SMART" id="SM00208">
    <property type="entry name" value="TNFR"/>
    <property type="match status" value="3"/>
</dbReference>
<dbReference type="Pfam" id="PF00020">
    <property type="entry name" value="TNFR_c6"/>
    <property type="match status" value="1"/>
</dbReference>
<feature type="repeat" description="TNFR-Cys" evidence="1">
    <location>
        <begin position="99"/>
        <end position="141"/>
    </location>
</feature>
<keyword evidence="6" id="KW-1185">Reference proteome</keyword>
<dbReference type="GO" id="GO:0046642">
    <property type="term" value="P:negative regulation of alpha-beta T cell proliferation"/>
    <property type="evidence" value="ECO:0007669"/>
    <property type="project" value="TreeGrafter"/>
</dbReference>
<dbReference type="GO" id="GO:0002720">
    <property type="term" value="P:positive regulation of cytokine production involved in immune response"/>
    <property type="evidence" value="ECO:0007669"/>
    <property type="project" value="TreeGrafter"/>
</dbReference>
<feature type="chain" id="PRO_5029539838" evidence="3">
    <location>
        <begin position="19"/>
        <end position="215"/>
    </location>
</feature>
<keyword evidence="2" id="KW-1133">Transmembrane helix</keyword>
<dbReference type="GO" id="GO:0007165">
    <property type="term" value="P:signal transduction"/>
    <property type="evidence" value="ECO:0007669"/>
    <property type="project" value="InterPro"/>
</dbReference>
<evidence type="ECO:0000313" key="6">
    <source>
        <dbReference type="Proteomes" id="UP000546235"/>
    </source>
</evidence>
<protein>
    <submittedName>
        <fullName evidence="5">TNR14 factor</fullName>
    </submittedName>
</protein>
<dbReference type="FunFam" id="2.10.50.10:FF:000007">
    <property type="entry name" value="TNF receptor superfamily member 14"/>
    <property type="match status" value="1"/>
</dbReference>
<feature type="disulfide bond" evidence="1">
    <location>
        <begin position="123"/>
        <end position="141"/>
    </location>
</feature>
<feature type="domain" description="TNFR-Cys" evidence="4">
    <location>
        <begin position="99"/>
        <end position="141"/>
    </location>
</feature>
<dbReference type="InterPro" id="IPR008063">
    <property type="entry name" value="Fas_rcpt"/>
</dbReference>
<keyword evidence="2" id="KW-0812">Transmembrane</keyword>
<dbReference type="SUPFAM" id="SSF57586">
    <property type="entry name" value="TNF receptor-like"/>
    <property type="match status" value="2"/>
</dbReference>
<name>A0A7K6T0R6_CALNI</name>
<dbReference type="PROSITE" id="PS50050">
    <property type="entry name" value="TNFR_NGFR_2"/>
    <property type="match status" value="2"/>
</dbReference>
<keyword evidence="3" id="KW-0732">Signal</keyword>
<dbReference type="GO" id="GO:0009897">
    <property type="term" value="C:external side of plasma membrane"/>
    <property type="evidence" value="ECO:0007669"/>
    <property type="project" value="TreeGrafter"/>
</dbReference>
<reference evidence="5 6" key="1">
    <citation type="submission" date="2019-09" db="EMBL/GenBank/DDBJ databases">
        <title>Bird 10,000 Genomes (B10K) Project - Family phase.</title>
        <authorList>
            <person name="Zhang G."/>
        </authorList>
    </citation>
    <scope>NUCLEOTIDE SEQUENCE [LARGE SCALE GENOMIC DNA]</scope>
    <source>
        <strain evidence="5">OUT-0007</strain>
        <tissue evidence="5">Blood</tissue>
    </source>
</reference>
<evidence type="ECO:0000313" key="5">
    <source>
        <dbReference type="EMBL" id="NWX04153.1"/>
    </source>
</evidence>
<dbReference type="AlphaFoldDB" id="A0A7K6T0R6"/>
<dbReference type="PANTHER" id="PTHR46838">
    <property type="entry name" value="TUMOR NECROSIS FACTOR RECEPTOR SUPERFAMILY MEMBER 14"/>
    <property type="match status" value="1"/>
</dbReference>
<dbReference type="EMBL" id="VZSB01001621">
    <property type="protein sequence ID" value="NWX04153.1"/>
    <property type="molecule type" value="Genomic_DNA"/>
</dbReference>
<evidence type="ECO:0000256" key="1">
    <source>
        <dbReference type="PROSITE-ProRule" id="PRU00206"/>
    </source>
</evidence>
<feature type="repeat" description="TNFR-Cys" evidence="1">
    <location>
        <begin position="56"/>
        <end position="98"/>
    </location>
</feature>
<feature type="signal peptide" evidence="3">
    <location>
        <begin position="1"/>
        <end position="18"/>
    </location>
</feature>
<feature type="transmembrane region" description="Helical" evidence="2">
    <location>
        <begin position="181"/>
        <end position="205"/>
    </location>
</feature>
<feature type="disulfide bond" evidence="1">
    <location>
        <begin position="57"/>
        <end position="72"/>
    </location>
</feature>
<feature type="domain" description="TNFR-Cys" evidence="4">
    <location>
        <begin position="56"/>
        <end position="98"/>
    </location>
</feature>
<evidence type="ECO:0000256" key="2">
    <source>
        <dbReference type="SAM" id="Phobius"/>
    </source>
</evidence>
<comment type="caution">
    <text evidence="1">Lacks conserved residue(s) required for the propagation of feature annotation.</text>
</comment>
<feature type="non-terminal residue" evidence="5">
    <location>
        <position position="1"/>
    </location>
</feature>
<dbReference type="GO" id="GO:0006915">
    <property type="term" value="P:apoptotic process"/>
    <property type="evidence" value="ECO:0007669"/>
    <property type="project" value="InterPro"/>
</dbReference>
<gene>
    <name evidence="5" type="primary">Tnfrsf14</name>
    <name evidence="5" type="ORF">CALNIC_R15234</name>
</gene>
<keyword evidence="2" id="KW-0472">Membrane</keyword>
<dbReference type="InterPro" id="IPR001368">
    <property type="entry name" value="TNFR/NGFR_Cys_rich_reg"/>
</dbReference>
<dbReference type="GO" id="GO:0050829">
    <property type="term" value="P:defense response to Gram-negative bacterium"/>
    <property type="evidence" value="ECO:0007669"/>
    <property type="project" value="TreeGrafter"/>
</dbReference>
<sequence>FPKVLAVVLVMQLGGVEALDCGLGEYPVGAECCPMCAAGLRVFKHCTANSSTTCVPCVNDTYTDHPNGLEHCSQCKRCDEGANLVPEVACTHMKNTVCGCPPGYFCSYVGTRDCELCQRYTVCFPGSMVKERGTKTMDNVCEACPPGTSSTADMPYACRPQPKHEESGPGQGEDGNPSSAYFVATIVSAAVVIVLLVAAGFACVWQRRKRKRFVP</sequence>
<dbReference type="GO" id="GO:2000406">
    <property type="term" value="P:positive regulation of T cell migration"/>
    <property type="evidence" value="ECO:0007669"/>
    <property type="project" value="TreeGrafter"/>
</dbReference>